<keyword evidence="7" id="KW-0032">Aminotransferase</keyword>
<evidence type="ECO:0000313" key="8">
    <source>
        <dbReference type="Proteomes" id="UP000002433"/>
    </source>
</evidence>
<name>Q1JJT4_STRPC</name>
<protein>
    <submittedName>
        <fullName evidence="7">Para-aminobenzoate synthetase component I</fullName>
        <ecNumber evidence="7">2.6.1.85</ecNumber>
        <ecNumber evidence="7">4.1.3.38</ecNumber>
    </submittedName>
</protein>
<dbReference type="InterPro" id="IPR036038">
    <property type="entry name" value="Aminotransferase-like"/>
</dbReference>
<comment type="cofactor">
    <cofactor evidence="1 5">
        <name>pyridoxal 5'-phosphate</name>
        <dbReference type="ChEBI" id="CHEBI:597326"/>
    </cofactor>
</comment>
<keyword evidence="3 5" id="KW-0663">Pyridoxal phosphate</keyword>
<dbReference type="Gene3D" id="3.60.120.10">
    <property type="entry name" value="Anthranilate synthase"/>
    <property type="match status" value="1"/>
</dbReference>
<dbReference type="GO" id="GO:0009396">
    <property type="term" value="P:folic acid-containing compound biosynthetic process"/>
    <property type="evidence" value="ECO:0007669"/>
    <property type="project" value="InterPro"/>
</dbReference>
<dbReference type="InterPro" id="IPR043132">
    <property type="entry name" value="BCAT-like_C"/>
</dbReference>
<dbReference type="Pfam" id="PF00425">
    <property type="entry name" value="Chorismate_bind"/>
    <property type="match status" value="1"/>
</dbReference>
<evidence type="ECO:0000256" key="2">
    <source>
        <dbReference type="ARBA" id="ARBA00009320"/>
    </source>
</evidence>
<dbReference type="HOGENOM" id="CLU_006493_6_2_9"/>
<dbReference type="GO" id="GO:0008696">
    <property type="term" value="F:4-amino-4-deoxychorismate lyase activity"/>
    <property type="evidence" value="ECO:0007669"/>
    <property type="project" value="UniProtKB-EC"/>
</dbReference>
<evidence type="ECO:0000256" key="3">
    <source>
        <dbReference type="ARBA" id="ARBA00022898"/>
    </source>
</evidence>
<dbReference type="InterPro" id="IPR018300">
    <property type="entry name" value="Aminotrans_IV_CS"/>
</dbReference>
<dbReference type="NCBIfam" id="TIGR00553">
    <property type="entry name" value="pabB"/>
    <property type="match status" value="1"/>
</dbReference>
<proteinExistence type="inferred from homology"/>
<dbReference type="KEGG" id="spk:MGAS9429_Spy1702"/>
<keyword evidence="7" id="KW-0808">Transferase</keyword>
<dbReference type="Gene3D" id="3.20.10.10">
    <property type="entry name" value="D-amino Acid Aminotransferase, subunit A, domain 2"/>
    <property type="match status" value="1"/>
</dbReference>
<organism evidence="7 8">
    <name type="scientific">Streptococcus pyogenes serotype M12 (strain MGAS9429)</name>
    <dbReference type="NCBI Taxonomy" id="370551"/>
    <lineage>
        <taxon>Bacteria</taxon>
        <taxon>Bacillati</taxon>
        <taxon>Bacillota</taxon>
        <taxon>Bacilli</taxon>
        <taxon>Lactobacillales</taxon>
        <taxon>Streptococcaceae</taxon>
        <taxon>Streptococcus</taxon>
    </lineage>
</organism>
<dbReference type="PROSITE" id="PS00770">
    <property type="entry name" value="AA_TRANSFER_CLASS_4"/>
    <property type="match status" value="1"/>
</dbReference>
<dbReference type="AlphaFoldDB" id="Q1JJT4"/>
<dbReference type="SUPFAM" id="SSF56752">
    <property type="entry name" value="D-aminoacid aminotransferase-like PLP-dependent enzymes"/>
    <property type="match status" value="1"/>
</dbReference>
<dbReference type="InterPro" id="IPR005801">
    <property type="entry name" value="ADC_synthase"/>
</dbReference>
<dbReference type="PANTHER" id="PTHR11236:SF50">
    <property type="entry name" value="AMINODEOXYCHORISMATE SYNTHASE COMPONENT 1"/>
    <property type="match status" value="1"/>
</dbReference>
<dbReference type="InterPro" id="IPR001544">
    <property type="entry name" value="Aminotrans_IV"/>
</dbReference>
<dbReference type="EC" id="4.1.3.38" evidence="7"/>
<dbReference type="GO" id="GO:0046820">
    <property type="term" value="F:4-amino-4-deoxychorismate synthase activity"/>
    <property type="evidence" value="ECO:0007669"/>
    <property type="project" value="UniProtKB-EC"/>
</dbReference>
<evidence type="ECO:0000256" key="4">
    <source>
        <dbReference type="RuleBase" id="RU004106"/>
    </source>
</evidence>
<evidence type="ECO:0000259" key="6">
    <source>
        <dbReference type="Pfam" id="PF00425"/>
    </source>
</evidence>
<dbReference type="EMBL" id="CP000259">
    <property type="protein sequence ID" value="ABF32889.1"/>
    <property type="molecule type" value="Genomic_DNA"/>
</dbReference>
<evidence type="ECO:0000256" key="5">
    <source>
        <dbReference type="RuleBase" id="RU004516"/>
    </source>
</evidence>
<gene>
    <name evidence="7" type="ordered locus">MGAS9429_Spy1702</name>
</gene>
<dbReference type="Gene3D" id="3.30.470.10">
    <property type="match status" value="1"/>
</dbReference>
<dbReference type="InterPro" id="IPR015890">
    <property type="entry name" value="Chorismate_C"/>
</dbReference>
<accession>Q1JJT4</accession>
<dbReference type="PANTHER" id="PTHR11236">
    <property type="entry name" value="AMINOBENZOATE/ANTHRANILATE SYNTHASE"/>
    <property type="match status" value="1"/>
</dbReference>
<dbReference type="SUPFAM" id="SSF56322">
    <property type="entry name" value="ADC synthase"/>
    <property type="match status" value="1"/>
</dbReference>
<evidence type="ECO:0000256" key="1">
    <source>
        <dbReference type="ARBA" id="ARBA00001933"/>
    </source>
</evidence>
<dbReference type="GO" id="GO:0000162">
    <property type="term" value="P:L-tryptophan biosynthetic process"/>
    <property type="evidence" value="ECO:0007669"/>
    <property type="project" value="TreeGrafter"/>
</dbReference>
<dbReference type="InterPro" id="IPR019999">
    <property type="entry name" value="Anth_synth_I-like"/>
</dbReference>
<dbReference type="Pfam" id="PF01063">
    <property type="entry name" value="Aminotran_4"/>
    <property type="match status" value="1"/>
</dbReference>
<dbReference type="Proteomes" id="UP000002433">
    <property type="component" value="Chromosome"/>
</dbReference>
<dbReference type="EC" id="2.6.1.85" evidence="7"/>
<evidence type="ECO:0000313" key="7">
    <source>
        <dbReference type="EMBL" id="ABF32889.1"/>
    </source>
</evidence>
<dbReference type="InterPro" id="IPR005802">
    <property type="entry name" value="ADC_synth_comp_1"/>
</dbReference>
<sequence>MGMHRKTIIDFKELGQRYLFEEPLVELVAKSLDQVGPVIEKVQHYQQLGYYVVGYLSYEAAAFFDNALQTHNDRLGNEYLAYFTVHKTCQKKDLPLDYDSITIPNQWVSATQKEAYQKAIETIHREMQQGNTYQVNYTIQLTQELNAADSLAIYNKLVVEQAAGYNAYIAHDEFAVISASPELFFKQEGNRLTTRPMKGTTKRGINSWLDQQEHDWLQADGKNRSENMMIVDLLRNDMGKICQIGSVCVDRLCEVERYSTVWQMTSTIVGDLKADCDLIDILTALFPCGSITGAPKVSTMAIITSLEPKPRGIYCGSIGICLPDGRRFFNVPIRTIQLSHNQATYGVGGGITWQSKWEDEYEEVHQKTAFLYRHKQIFDLKTTAKVEHKKIALLEQHLNRLKEAATYFAYPYNEKALQKQLSTYLENKDNAAYRLTISLSKDGKMRLSDQPLEPLSADFLTAQLSLQDKDVTASPFTYFKTSYRPHIEQKSYEQVFYNQAGQLLETSIGNLFIQLGQTLYTPPVAVGILPGLFRQELLATGQAQEKEVTLADLKEASAIFGGNAVRGLYPLNLELTHLDALLAKSQA</sequence>
<feature type="domain" description="Chorismate-utilising enzyme C-terminal" evidence="6">
    <location>
        <begin position="113"/>
        <end position="367"/>
    </location>
</feature>
<keyword evidence="7" id="KW-0456">Lyase</keyword>
<reference evidence="7 8" key="1">
    <citation type="journal article" date="2006" name="Proc. Natl. Acad. Sci. U.S.A.">
        <title>Molecular genetic anatomy of inter- and intraserotype variation in the human bacterial pathogen group A Streptococcus.</title>
        <authorList>
            <person name="Beres S.B."/>
            <person name="Richter E.W."/>
            <person name="Nagiec M.J."/>
            <person name="Sumby P."/>
            <person name="Porcella S.F."/>
            <person name="DeLeo F.R."/>
            <person name="Musser J.M."/>
        </authorList>
    </citation>
    <scope>NUCLEOTIDE SEQUENCE [LARGE SCALE GENOMIC DNA]</scope>
    <source>
        <strain evidence="7 8">MGAS9429</strain>
    </source>
</reference>
<dbReference type="PRINTS" id="PR00095">
    <property type="entry name" value="ANTSNTHASEI"/>
</dbReference>
<comment type="similarity">
    <text evidence="2 4">Belongs to the class-IV pyridoxal-phosphate-dependent aminotransferase family.</text>
</comment>
<dbReference type="InterPro" id="IPR043131">
    <property type="entry name" value="BCAT-like_N"/>
</dbReference>